<evidence type="ECO:0000313" key="4">
    <source>
        <dbReference type="Proteomes" id="UP000007150"/>
    </source>
</evidence>
<organism evidence="3 4">
    <name type="scientific">Sphingobium chlorophenolicum L-1</name>
    <dbReference type="NCBI Taxonomy" id="690566"/>
    <lineage>
        <taxon>Bacteria</taxon>
        <taxon>Pseudomonadati</taxon>
        <taxon>Pseudomonadota</taxon>
        <taxon>Alphaproteobacteria</taxon>
        <taxon>Sphingomonadales</taxon>
        <taxon>Sphingomonadaceae</taxon>
        <taxon>Sphingobium</taxon>
    </lineage>
</organism>
<keyword evidence="4" id="KW-1185">Reference proteome</keyword>
<proteinExistence type="predicted"/>
<dbReference type="EMBL" id="CP002798">
    <property type="protein sequence ID" value="AEG50390.1"/>
    <property type="molecule type" value="Genomic_DNA"/>
</dbReference>
<dbReference type="Gene3D" id="3.30.2310.20">
    <property type="entry name" value="RelE-like"/>
    <property type="match status" value="1"/>
</dbReference>
<feature type="domain" description="HEPN" evidence="2">
    <location>
        <begin position="304"/>
        <end position="427"/>
    </location>
</feature>
<dbReference type="InterPro" id="IPR002934">
    <property type="entry name" value="Polymerase_NTP_transf_dom"/>
</dbReference>
<dbReference type="CDD" id="cd05403">
    <property type="entry name" value="NT_KNTase_like"/>
    <property type="match status" value="1"/>
</dbReference>
<gene>
    <name evidence="3" type="ORF">Sphch_2749</name>
</gene>
<dbReference type="InterPro" id="IPR007712">
    <property type="entry name" value="RelE/ParE_toxin"/>
</dbReference>
<dbReference type="InterPro" id="IPR052548">
    <property type="entry name" value="Type_VII_TA_antitoxin"/>
</dbReference>
<dbReference type="STRING" id="690566.Sphch_2749"/>
<dbReference type="AlphaFoldDB" id="F6F0R8"/>
<dbReference type="KEGG" id="sch:Sphch_2749"/>
<name>F6F0R8_SPHCR</name>
<dbReference type="PANTHER" id="PTHR33933">
    <property type="entry name" value="NUCLEOTIDYLTRANSFERASE"/>
    <property type="match status" value="1"/>
</dbReference>
<evidence type="ECO:0000313" key="3">
    <source>
        <dbReference type="EMBL" id="AEG50390.1"/>
    </source>
</evidence>
<dbReference type="Gene3D" id="3.30.460.10">
    <property type="entry name" value="Beta Polymerase, domain 2"/>
    <property type="match status" value="1"/>
</dbReference>
<accession>F6F0R8</accession>
<dbReference type="InterPro" id="IPR035093">
    <property type="entry name" value="RelE/ParE_toxin_dom_sf"/>
</dbReference>
<evidence type="ECO:0000256" key="1">
    <source>
        <dbReference type="ARBA" id="ARBA00022649"/>
    </source>
</evidence>
<dbReference type="GO" id="GO:0016779">
    <property type="term" value="F:nucleotidyltransferase activity"/>
    <property type="evidence" value="ECO:0007669"/>
    <property type="project" value="InterPro"/>
</dbReference>
<dbReference type="SUPFAM" id="SSF81301">
    <property type="entry name" value="Nucleotidyltransferase"/>
    <property type="match status" value="1"/>
</dbReference>
<dbReference type="InterPro" id="IPR043519">
    <property type="entry name" value="NT_sf"/>
</dbReference>
<dbReference type="InterPro" id="IPR007842">
    <property type="entry name" value="HEPN_dom"/>
</dbReference>
<dbReference type="Pfam" id="PF05016">
    <property type="entry name" value="ParE_toxin"/>
    <property type="match status" value="1"/>
</dbReference>
<keyword evidence="1" id="KW-1277">Toxin-antitoxin system</keyword>
<dbReference type="Gene3D" id="1.20.120.330">
    <property type="entry name" value="Nucleotidyltransferases domain 2"/>
    <property type="match status" value="1"/>
</dbReference>
<protein>
    <submittedName>
        <fullName evidence="3">Plasmid stabilization system</fullName>
    </submittedName>
</protein>
<dbReference type="HOGENOM" id="CLU_051494_0_0_5"/>
<dbReference type="Pfam" id="PF01909">
    <property type="entry name" value="NTP_transf_2"/>
    <property type="match status" value="1"/>
</dbReference>
<sequence>MTAPEPLPIFWLSKARDQRARQFDYLLKLNRDVAIAMGNSVAATVARLSVDPDLSRVGRIAGTRELPVPDTPFILVYRIEEDAIVILRLLHKRRRFPTAEDAGVERKPKEKTVASRLVEAMVKPVSNLQARIANLPRRAQRDMESAVKILLEEFEKATTDSKAEHRRNGRILKIILFGSYARGKQVVDPVGRYFSDYDILVVVDHEDLTDAARYWDKAEDRMVDMLTASGWPQPLNLIIHSLDDVNHQLRRGRYFWVDIVREGIALFEEPGFPFEKPGELTDEEAREESQRYYRSEFGGTNRSLAKALFDRSQVQKSIDPEEQRKWRNEAAFDLHQAMERAYYCIMLVLVLYQPKSHNLNFLSKRAEQLDERLIGVWKTDTKFGKRCYELLRAAYVKARYSAHYKIDDDELDWLTERIVELQTLTRIICEERLAG</sequence>
<dbReference type="Proteomes" id="UP000007150">
    <property type="component" value="Chromosome 1"/>
</dbReference>
<dbReference type="SMART" id="SM00748">
    <property type="entry name" value="HEPN"/>
    <property type="match status" value="1"/>
</dbReference>
<reference evidence="3 4" key="1">
    <citation type="submission" date="2011-05" db="EMBL/GenBank/DDBJ databases">
        <title>Complete sequence of chromosome 1 of Sphingobium chlorophenolicum L-1.</title>
        <authorList>
            <consortium name="US DOE Joint Genome Institute"/>
            <person name="Lucas S."/>
            <person name="Han J."/>
            <person name="Lapidus A."/>
            <person name="Cheng J.-F."/>
            <person name="Goodwin L."/>
            <person name="Pitluck S."/>
            <person name="Peters L."/>
            <person name="Daligault H."/>
            <person name="Han C."/>
            <person name="Tapia R."/>
            <person name="Land M."/>
            <person name="Hauser L."/>
            <person name="Kyrpides N."/>
            <person name="Ivanova N."/>
            <person name="Pagani I."/>
            <person name="Turner P."/>
            <person name="Copley S."/>
            <person name="Woyke T."/>
        </authorList>
    </citation>
    <scope>NUCLEOTIDE SEQUENCE [LARGE SCALE GENOMIC DNA]</scope>
    <source>
        <strain evidence="3 4">L-1</strain>
    </source>
</reference>
<evidence type="ECO:0000259" key="2">
    <source>
        <dbReference type="SMART" id="SM00748"/>
    </source>
</evidence>
<dbReference type="RefSeq" id="WP_013848626.1">
    <property type="nucleotide sequence ID" value="NC_015593.1"/>
</dbReference>
<dbReference type="PANTHER" id="PTHR33933:SF1">
    <property type="entry name" value="PROTEIN ADENYLYLTRANSFERASE MNTA-RELATED"/>
    <property type="match status" value="1"/>
</dbReference>